<accession>A0A126PVT5</accession>
<dbReference type="AlphaFoldDB" id="A0A126PVT5"/>
<dbReference type="Proteomes" id="UP000063991">
    <property type="component" value="Chromosome"/>
</dbReference>
<feature type="region of interest" description="Disordered" evidence="1">
    <location>
        <begin position="68"/>
        <end position="87"/>
    </location>
</feature>
<dbReference type="RefSeq" id="WP_061094136.1">
    <property type="nucleotide sequence ID" value="NZ_CP014323.1"/>
</dbReference>
<feature type="transmembrane region" description="Helical" evidence="2">
    <location>
        <begin position="37"/>
        <end position="57"/>
    </location>
</feature>
<name>A0A126PVT5_ALTMA</name>
<evidence type="ECO:0000313" key="4">
    <source>
        <dbReference type="Proteomes" id="UP000063991"/>
    </source>
</evidence>
<proteinExistence type="predicted"/>
<organism evidence="3 4">
    <name type="scientific">Alteromonas macleodii</name>
    <name type="common">Pseudoalteromonas macleodii</name>
    <dbReference type="NCBI Taxonomy" id="28108"/>
    <lineage>
        <taxon>Bacteria</taxon>
        <taxon>Pseudomonadati</taxon>
        <taxon>Pseudomonadota</taxon>
        <taxon>Gammaproteobacteria</taxon>
        <taxon>Alteromonadales</taxon>
        <taxon>Alteromonadaceae</taxon>
        <taxon>Alteromonas/Salinimonas group</taxon>
        <taxon>Alteromonas</taxon>
    </lineage>
</organism>
<dbReference type="OrthoDB" id="6272845at2"/>
<reference evidence="3 4" key="1">
    <citation type="submission" date="2015-12" db="EMBL/GenBank/DDBJ databases">
        <authorList>
            <person name="Shamseldin A."/>
            <person name="Moawad H."/>
            <person name="Abd El-Rahim W.M."/>
            <person name="Sadowsky M.J."/>
        </authorList>
    </citation>
    <scope>NUCLEOTIDE SEQUENCE [LARGE SCALE GENOMIC DNA]</scope>
    <source>
        <strain evidence="3 4">D7</strain>
    </source>
</reference>
<evidence type="ECO:0000256" key="1">
    <source>
        <dbReference type="SAM" id="MobiDB-lite"/>
    </source>
</evidence>
<keyword evidence="2" id="KW-0472">Membrane</keyword>
<feature type="transmembrane region" description="Helical" evidence="2">
    <location>
        <begin position="6"/>
        <end position="25"/>
    </location>
</feature>
<keyword evidence="2" id="KW-1133">Transmembrane helix</keyword>
<keyword evidence="2" id="KW-0812">Transmembrane</keyword>
<sequence length="87" mass="9577">MDSLFMIYAALAIYIAISLAVSVFLAKRDDLDNVQKIAQIFLVWLIPYIAAIALWQFHKSQDLPIKKHSEFGGGPRDSSGAGSDGNH</sequence>
<dbReference type="EMBL" id="CP014323">
    <property type="protein sequence ID" value="AMJ97136.1"/>
    <property type="molecule type" value="Genomic_DNA"/>
</dbReference>
<gene>
    <name evidence="3" type="ORF">AVL55_02505</name>
</gene>
<evidence type="ECO:0000313" key="3">
    <source>
        <dbReference type="EMBL" id="AMJ97136.1"/>
    </source>
</evidence>
<evidence type="ECO:0000256" key="2">
    <source>
        <dbReference type="SAM" id="Phobius"/>
    </source>
</evidence>
<protein>
    <submittedName>
        <fullName evidence="3">Uncharacterized protein</fullName>
    </submittedName>
</protein>